<dbReference type="STRING" id="1842532.A7E78_11510"/>
<protein>
    <recommendedName>
        <fullName evidence="3">Lipoprotein</fullName>
    </recommendedName>
</protein>
<dbReference type="PROSITE" id="PS51257">
    <property type="entry name" value="PROKAR_LIPOPROTEIN"/>
    <property type="match status" value="1"/>
</dbReference>
<evidence type="ECO:0000313" key="2">
    <source>
        <dbReference type="Proteomes" id="UP000182517"/>
    </source>
</evidence>
<evidence type="ECO:0008006" key="3">
    <source>
        <dbReference type="Google" id="ProtNLM"/>
    </source>
</evidence>
<evidence type="ECO:0000313" key="1">
    <source>
        <dbReference type="EMBL" id="APG28420.1"/>
    </source>
</evidence>
<reference evidence="1 2" key="1">
    <citation type="journal article" date="2017" name="Genome Announc.">
        <title>Complete Genome Sequences of Two Acetylene-Fermenting Pelobacter acetylenicus Strains.</title>
        <authorList>
            <person name="Sutton J.M."/>
            <person name="Baesman S.M."/>
            <person name="Fierst J.L."/>
            <person name="Poret-Peterson A.T."/>
            <person name="Oremland R.S."/>
            <person name="Dunlap D.S."/>
            <person name="Akob D.M."/>
        </authorList>
    </citation>
    <scope>NUCLEOTIDE SEQUENCE [LARGE SCALE GENOMIC DNA]</scope>
    <source>
        <strain evidence="1 2">SFB93</strain>
    </source>
</reference>
<accession>A0A1L3GRD7</accession>
<dbReference type="RefSeq" id="WP_072284449.1">
    <property type="nucleotide sequence ID" value="NZ_CP015519.1"/>
</dbReference>
<dbReference type="EMBL" id="CP015519">
    <property type="protein sequence ID" value="APG28420.1"/>
    <property type="molecule type" value="Genomic_DNA"/>
</dbReference>
<dbReference type="KEGG" id="pef:A7E78_11510"/>
<proteinExistence type="predicted"/>
<keyword evidence="2" id="KW-1185">Reference proteome</keyword>
<organism evidence="1 2">
    <name type="scientific">Syntrophotalea acetylenivorans</name>
    <dbReference type="NCBI Taxonomy" id="1842532"/>
    <lineage>
        <taxon>Bacteria</taxon>
        <taxon>Pseudomonadati</taxon>
        <taxon>Thermodesulfobacteriota</taxon>
        <taxon>Desulfuromonadia</taxon>
        <taxon>Desulfuromonadales</taxon>
        <taxon>Syntrophotaleaceae</taxon>
        <taxon>Syntrophotalea</taxon>
    </lineage>
</organism>
<name>A0A1L3GRD7_9BACT</name>
<dbReference type="AlphaFoldDB" id="A0A1L3GRD7"/>
<sequence>MIGYLRKVTVLLLFGLGLLLSGCAGLGQWVDSTWSASIGCNASQVVSDSRHIAILPEAEQRRQVRKLQAAYEKSGGDRERFLLACLAVHPKSRYQNHDRALQLLQGYRHRTGPREDLLALAELLETLLLQKQQAEQVLSAERERSNSLASKLKALEDIEKIIQEREKKALPSP</sequence>
<dbReference type="Proteomes" id="UP000182517">
    <property type="component" value="Chromosome"/>
</dbReference>
<gene>
    <name evidence="1" type="ORF">A7E78_11510</name>
</gene>